<evidence type="ECO:0000259" key="2">
    <source>
        <dbReference type="PROSITE" id="PS50011"/>
    </source>
</evidence>
<keyword evidence="4" id="KW-1185">Reference proteome</keyword>
<feature type="domain" description="Protein kinase" evidence="2">
    <location>
        <begin position="440"/>
        <end position="740"/>
    </location>
</feature>
<dbReference type="Proteomes" id="UP000186601">
    <property type="component" value="Unassembled WGS sequence"/>
</dbReference>
<dbReference type="InterPro" id="IPR040976">
    <property type="entry name" value="Pkinase_fungal"/>
</dbReference>
<comment type="caution">
    <text evidence="3">The sequence shown here is derived from an EMBL/GenBank/DDBJ whole genome shotgun (WGS) entry which is preliminary data.</text>
</comment>
<evidence type="ECO:0000313" key="3">
    <source>
        <dbReference type="EMBL" id="PSS03725.1"/>
    </source>
</evidence>
<dbReference type="PANTHER" id="PTHR38248:SF2">
    <property type="entry name" value="FUNK1 11"/>
    <property type="match status" value="1"/>
</dbReference>
<dbReference type="Pfam" id="PF17667">
    <property type="entry name" value="Pkinase_fungal"/>
    <property type="match status" value="1"/>
</dbReference>
<dbReference type="GO" id="GO:0005524">
    <property type="term" value="F:ATP binding"/>
    <property type="evidence" value="ECO:0007669"/>
    <property type="project" value="InterPro"/>
</dbReference>
<dbReference type="OrthoDB" id="5569250at2759"/>
<dbReference type="SMART" id="SM00220">
    <property type="entry name" value="S_TKc"/>
    <property type="match status" value="1"/>
</dbReference>
<name>A0A2R6Q7Q0_9APHY</name>
<dbReference type="SUPFAM" id="SSF56112">
    <property type="entry name" value="Protein kinase-like (PK-like)"/>
    <property type="match status" value="1"/>
</dbReference>
<dbReference type="PROSITE" id="PS50011">
    <property type="entry name" value="PROTEIN_KINASE_DOM"/>
    <property type="match status" value="1"/>
</dbReference>
<feature type="compositionally biased region" description="Acidic residues" evidence="1">
    <location>
        <begin position="263"/>
        <end position="283"/>
    </location>
</feature>
<feature type="region of interest" description="Disordered" evidence="1">
    <location>
        <begin position="809"/>
        <end position="900"/>
    </location>
</feature>
<proteinExistence type="predicted"/>
<feature type="region of interest" description="Disordered" evidence="1">
    <location>
        <begin position="228"/>
        <end position="292"/>
    </location>
</feature>
<feature type="region of interest" description="Disordered" evidence="1">
    <location>
        <begin position="1"/>
        <end position="33"/>
    </location>
</feature>
<dbReference type="InterPro" id="IPR000719">
    <property type="entry name" value="Prot_kinase_dom"/>
</dbReference>
<protein>
    <recommendedName>
        <fullName evidence="2">Protein kinase domain-containing protein</fullName>
    </recommendedName>
</protein>
<dbReference type="InterPro" id="IPR011009">
    <property type="entry name" value="Kinase-like_dom_sf"/>
</dbReference>
<feature type="compositionally biased region" description="Polar residues" evidence="1">
    <location>
        <begin position="846"/>
        <end position="859"/>
    </location>
</feature>
<dbReference type="Gene3D" id="1.10.510.10">
    <property type="entry name" value="Transferase(Phosphotransferase) domain 1"/>
    <property type="match status" value="1"/>
</dbReference>
<feature type="compositionally biased region" description="Low complexity" evidence="1">
    <location>
        <begin position="869"/>
        <end position="893"/>
    </location>
</feature>
<accession>A0A2R6Q7Q0</accession>
<organism evidence="3 4">
    <name type="scientific">Hermanssonia centrifuga</name>
    <dbReference type="NCBI Taxonomy" id="98765"/>
    <lineage>
        <taxon>Eukaryota</taxon>
        <taxon>Fungi</taxon>
        <taxon>Dikarya</taxon>
        <taxon>Basidiomycota</taxon>
        <taxon>Agaricomycotina</taxon>
        <taxon>Agaricomycetes</taxon>
        <taxon>Polyporales</taxon>
        <taxon>Meruliaceae</taxon>
        <taxon>Hermanssonia</taxon>
    </lineage>
</organism>
<dbReference type="EMBL" id="MLYV02000382">
    <property type="protein sequence ID" value="PSS03725.1"/>
    <property type="molecule type" value="Genomic_DNA"/>
</dbReference>
<evidence type="ECO:0000256" key="1">
    <source>
        <dbReference type="SAM" id="MobiDB-lite"/>
    </source>
</evidence>
<feature type="compositionally biased region" description="Polar residues" evidence="1">
    <location>
        <begin position="15"/>
        <end position="32"/>
    </location>
</feature>
<dbReference type="AlphaFoldDB" id="A0A2R6Q7Q0"/>
<dbReference type="GO" id="GO:0004672">
    <property type="term" value="F:protein kinase activity"/>
    <property type="evidence" value="ECO:0007669"/>
    <property type="project" value="InterPro"/>
</dbReference>
<dbReference type="PANTHER" id="PTHR38248">
    <property type="entry name" value="FUNK1 6"/>
    <property type="match status" value="1"/>
</dbReference>
<evidence type="ECO:0000313" key="4">
    <source>
        <dbReference type="Proteomes" id="UP000186601"/>
    </source>
</evidence>
<sequence length="900" mass="101176">MPKAPRYNLAPQAPPGTQSSRQASPSATSNAPSRIIHRTDGMLKSNHKNETVHPYVKQDVEAAKQIPFYAWTEGALNLTKGDIDAWASAIDELNWFQDPIIEDALTEFAVHSNREVHRYIPFVTIANRILELAKGTLPDVPHSYPIDDIQFVKNDPTFLLRIPEHGELAAFRRPDILVLRGVHAPLVGGARSPGVAWSDVLAFAEFKRCRKNLRDLLAAVRSGSLPPVIESRDATPELSDLEPPPEPTLPPRSLRPRPSYIDPDCEMEEDDSQSSAEGSEDNDSSNQSSYHPGAKPALRNFLQIAATGDSAMDIKRAPAIQAGGYALETAACTYGTRLFVHGIVIEDDDFAFWYYDSSGYLRTKHTLSLFRDFSRLAAVLVGFARGDASQWGALPPVISPPSSGAYPDHFPPKSLADHSFDMTRPRRKGVVRVTLKAPIFAQYGLVGRRTFLYKIETNSVIADTPLVVKISYQVVGRKPEHDVLAIANKARVGHLPEVHMWSDLWKLSDGVRQIFYERSKEMSKDETNIATYEDRVLRALVYTEYLPLNTLFSDPDNLKLIPVMATQMLDCLHDLRYKAKILHRDISCNNIMYEMRRGKPYFILIDFDFAAILDAKRKGRSSVGATSKHRTGTLPFMAHELLQDMIRMSMPNYVLRVVHRLRHDYESLFFVTLWCTITMPEVADKTLKERLVDYVLRWETASVESVSTLKSNMIRQLSPMRDVPLPPCAEFLRRFFKAWLISFSKGYNLFDAITIKREEEDLALSDDQEPEQTPAGEFDLETLGGFICRDAIIEMLSRTKVMQAINVETAKESRSQTPPSKKVPKSPKVTRATRNKADRAKKTSTTRKVNVAQKSQRASSPKRLNPPIVVRRSAKAVSVAKNATTTSTRVTRSMTKKGKV</sequence>
<reference evidence="3 4" key="1">
    <citation type="submission" date="2018-02" db="EMBL/GenBank/DDBJ databases">
        <title>Genome sequence of the basidiomycete white-rot fungus Phlebia centrifuga.</title>
        <authorList>
            <person name="Granchi Z."/>
            <person name="Peng M."/>
            <person name="de Vries R.P."/>
            <person name="Hilden K."/>
            <person name="Makela M.R."/>
            <person name="Grigoriev I."/>
            <person name="Riley R."/>
        </authorList>
    </citation>
    <scope>NUCLEOTIDE SEQUENCE [LARGE SCALE GENOMIC DNA]</scope>
    <source>
        <strain evidence="3 4">FBCC195</strain>
    </source>
</reference>
<gene>
    <name evidence="3" type="ORF">PHLCEN_2v3950</name>
</gene>